<evidence type="ECO:0000256" key="1">
    <source>
        <dbReference type="SAM" id="MobiDB-lite"/>
    </source>
</evidence>
<accession>A0ABU1IVX2</accession>
<keyword evidence="2" id="KW-0472">Membrane</keyword>
<evidence type="ECO:0000256" key="2">
    <source>
        <dbReference type="SAM" id="Phobius"/>
    </source>
</evidence>
<dbReference type="Proteomes" id="UP001185028">
    <property type="component" value="Unassembled WGS sequence"/>
</dbReference>
<feature type="transmembrane region" description="Helical" evidence="2">
    <location>
        <begin position="34"/>
        <end position="56"/>
    </location>
</feature>
<reference evidence="3 4" key="1">
    <citation type="submission" date="2023-07" db="EMBL/GenBank/DDBJ databases">
        <title>Genomic Encyclopedia of Type Strains, Phase IV (KMG-IV): sequencing the most valuable type-strain genomes for metagenomic binning, comparative biology and taxonomic classification.</title>
        <authorList>
            <person name="Goeker M."/>
        </authorList>
    </citation>
    <scope>NUCLEOTIDE SEQUENCE [LARGE SCALE GENOMIC DNA]</scope>
    <source>
        <strain evidence="3 4">DSM 22170</strain>
    </source>
</reference>
<proteinExistence type="predicted"/>
<feature type="region of interest" description="Disordered" evidence="1">
    <location>
        <begin position="129"/>
        <end position="157"/>
    </location>
</feature>
<dbReference type="RefSeq" id="WP_188773608.1">
    <property type="nucleotide sequence ID" value="NZ_BMMB01000001.1"/>
</dbReference>
<comment type="caution">
    <text evidence="3">The sequence shown here is derived from an EMBL/GenBank/DDBJ whole genome shotgun (WGS) entry which is preliminary data.</text>
</comment>
<name>A0ABU1IVX2_9BACL</name>
<gene>
    <name evidence="3" type="ORF">JOC58_001301</name>
</gene>
<keyword evidence="4" id="KW-1185">Reference proteome</keyword>
<feature type="compositionally biased region" description="Polar residues" evidence="1">
    <location>
        <begin position="142"/>
        <end position="154"/>
    </location>
</feature>
<keyword evidence="2" id="KW-0812">Transmembrane</keyword>
<sequence>MLAGGIVCIIFALPLLLFALFGVGGTLSSDPGSAIVLGMVFGFPGIILMVFGISMIRKSQAQTRLEYEQMMTAQQQWNQNNLNGQFQHSSSQSSMHVNISSSTNGVQRVNESYTIHNPLDPRTAAYVNHRARQQAASSTSSNPMNQASTSNQPKTVDCPGCGAPQTLAPGQSRECEYCSTVVAYK</sequence>
<protein>
    <recommendedName>
        <fullName evidence="5">Zinc ribbon domain-containing protein</fullName>
    </recommendedName>
</protein>
<keyword evidence="2" id="KW-1133">Transmembrane helix</keyword>
<evidence type="ECO:0000313" key="3">
    <source>
        <dbReference type="EMBL" id="MDR6243414.1"/>
    </source>
</evidence>
<evidence type="ECO:0008006" key="5">
    <source>
        <dbReference type="Google" id="ProtNLM"/>
    </source>
</evidence>
<evidence type="ECO:0000313" key="4">
    <source>
        <dbReference type="Proteomes" id="UP001185028"/>
    </source>
</evidence>
<dbReference type="EMBL" id="JAVDQH010000004">
    <property type="protein sequence ID" value="MDR6243414.1"/>
    <property type="molecule type" value="Genomic_DNA"/>
</dbReference>
<organism evidence="3 4">
    <name type="scientific">Paenibacillus hunanensis</name>
    <dbReference type="NCBI Taxonomy" id="539262"/>
    <lineage>
        <taxon>Bacteria</taxon>
        <taxon>Bacillati</taxon>
        <taxon>Bacillota</taxon>
        <taxon>Bacilli</taxon>
        <taxon>Bacillales</taxon>
        <taxon>Paenibacillaceae</taxon>
        <taxon>Paenibacillus</taxon>
    </lineage>
</organism>